<dbReference type="HOGENOM" id="CLU_3037861_0_0_1"/>
<reference evidence="1 2" key="1">
    <citation type="journal article" date="2012" name="PLoS Pathog.">
        <title>Diverse lifestyles and strategies of plant pathogenesis encoded in the genomes of eighteen Dothideomycetes fungi.</title>
        <authorList>
            <person name="Ohm R.A."/>
            <person name="Feau N."/>
            <person name="Henrissat B."/>
            <person name="Schoch C.L."/>
            <person name="Horwitz B.A."/>
            <person name="Barry K.W."/>
            <person name="Condon B.J."/>
            <person name="Copeland A.C."/>
            <person name="Dhillon B."/>
            <person name="Glaser F."/>
            <person name="Hesse C.N."/>
            <person name="Kosti I."/>
            <person name="LaButti K."/>
            <person name="Lindquist E.A."/>
            <person name="Lucas S."/>
            <person name="Salamov A.A."/>
            <person name="Bradshaw R.E."/>
            <person name="Ciuffetti L."/>
            <person name="Hamelin R.C."/>
            <person name="Kema G.H.J."/>
            <person name="Lawrence C."/>
            <person name="Scott J.A."/>
            <person name="Spatafora J.W."/>
            <person name="Turgeon B.G."/>
            <person name="de Wit P.J.G.M."/>
            <person name="Zhong S."/>
            <person name="Goodwin S.B."/>
            <person name="Grigoriev I.V."/>
        </authorList>
    </citation>
    <scope>NUCLEOTIDE SEQUENCE [LARGE SCALE GENOMIC DNA]</scope>
    <source>
        <strain evidence="2">C4 / ATCC 48331 / race T</strain>
    </source>
</reference>
<dbReference type="Proteomes" id="UP000012338">
    <property type="component" value="Unassembled WGS sequence"/>
</dbReference>
<accession>N4XJC8</accession>
<evidence type="ECO:0000313" key="1">
    <source>
        <dbReference type="EMBL" id="ENI06611.1"/>
    </source>
</evidence>
<reference evidence="2" key="2">
    <citation type="journal article" date="2013" name="PLoS Genet.">
        <title>Comparative genome structure, secondary metabolite, and effector coding capacity across Cochliobolus pathogens.</title>
        <authorList>
            <person name="Condon B.J."/>
            <person name="Leng Y."/>
            <person name="Wu D."/>
            <person name="Bushley K.E."/>
            <person name="Ohm R.A."/>
            <person name="Otillar R."/>
            <person name="Martin J."/>
            <person name="Schackwitz W."/>
            <person name="Grimwood J."/>
            <person name="MohdZainudin N."/>
            <person name="Xue C."/>
            <person name="Wang R."/>
            <person name="Manning V.A."/>
            <person name="Dhillon B."/>
            <person name="Tu Z.J."/>
            <person name="Steffenson B.J."/>
            <person name="Salamov A."/>
            <person name="Sun H."/>
            <person name="Lowry S."/>
            <person name="LaButti K."/>
            <person name="Han J."/>
            <person name="Copeland A."/>
            <person name="Lindquist E."/>
            <person name="Barry K."/>
            <person name="Schmutz J."/>
            <person name="Baker S.E."/>
            <person name="Ciuffetti L.M."/>
            <person name="Grigoriev I.V."/>
            <person name="Zhong S."/>
            <person name="Turgeon B.G."/>
        </authorList>
    </citation>
    <scope>NUCLEOTIDE SEQUENCE [LARGE SCALE GENOMIC DNA]</scope>
    <source>
        <strain evidence="2">C4 / ATCC 48331 / race T</strain>
    </source>
</reference>
<gene>
    <name evidence="1" type="ORF">COCC4DRAFT_165527</name>
</gene>
<proteinExistence type="predicted"/>
<dbReference type="EMBL" id="KB733451">
    <property type="protein sequence ID" value="ENI06611.1"/>
    <property type="molecule type" value="Genomic_DNA"/>
</dbReference>
<dbReference type="AlphaFoldDB" id="N4XJC8"/>
<evidence type="ECO:0000313" key="2">
    <source>
        <dbReference type="Proteomes" id="UP000012338"/>
    </source>
</evidence>
<feature type="non-terminal residue" evidence="1">
    <location>
        <position position="1"/>
    </location>
</feature>
<keyword evidence="2" id="KW-1185">Reference proteome</keyword>
<sequence length="55" mass="6047">ADVACGPTQPAHVTRRIYQEFLQRNQNTPPVLSTPDLVPILPLPFDGQSLQDSCT</sequence>
<organism evidence="1 2">
    <name type="scientific">Cochliobolus heterostrophus (strain C4 / ATCC 48331 / race T)</name>
    <name type="common">Southern corn leaf blight fungus</name>
    <name type="synonym">Bipolaris maydis</name>
    <dbReference type="NCBI Taxonomy" id="665024"/>
    <lineage>
        <taxon>Eukaryota</taxon>
        <taxon>Fungi</taxon>
        <taxon>Dikarya</taxon>
        <taxon>Ascomycota</taxon>
        <taxon>Pezizomycotina</taxon>
        <taxon>Dothideomycetes</taxon>
        <taxon>Pleosporomycetidae</taxon>
        <taxon>Pleosporales</taxon>
        <taxon>Pleosporineae</taxon>
        <taxon>Pleosporaceae</taxon>
        <taxon>Bipolaris</taxon>
    </lineage>
</organism>
<name>N4XJC8_COCH4</name>
<protein>
    <submittedName>
        <fullName evidence="1">Uncharacterized protein</fullName>
    </submittedName>
</protein>